<name>A0A023JET7_9STRA</name>
<gene>
    <name evidence="1" type="primary">ORF178</name>
</gene>
<dbReference type="EMBL" id="KF733444">
    <property type="protein sequence ID" value="AHI51278.1"/>
    <property type="molecule type" value="Genomic_DNA"/>
</dbReference>
<keyword evidence="1" id="KW-0614">Plasmid</keyword>
<geneLocation type="plasmid" evidence="1">
    <name>pCc1</name>
</geneLocation>
<protein>
    <submittedName>
        <fullName evidence="1">Uncharacterized protein</fullName>
    </submittedName>
</protein>
<reference evidence="1" key="1">
    <citation type="journal article" date="2014" name="Genome Biol. Evol.">
        <title>Serial gene losses and foreign DNA underlie size and sequence variation in the plastid genomes of diatoms.</title>
        <authorList>
            <person name="Ruck E.C."/>
            <person name="Nakov T."/>
            <person name="Jansen R.K."/>
            <person name="Theriot E.C."/>
            <person name="Alverson A.J."/>
        </authorList>
    </citation>
    <scope>NUCLEOTIDE SEQUENCE</scope>
    <source>
        <strain evidence="1">CCMP1855</strain>
        <plasmid evidence="1">pCc1</plasmid>
    </source>
</reference>
<sequence length="178" mass="20957">MGINLQEYSSELRQYSCMLEAHLDWQGREGYLKLLENFQKGKIQDFEFCFAFEERGLLISDISDILKSNLILLSPHKKSNHFSSFVSVTIDICKSYIENSDDNDEDSKIEFENLIEEIYLQIQEILKKDRTTFKDSTDLSELVDQLSWETKDQYLELIEEFLDESSNFLNLKKNTNHS</sequence>
<evidence type="ECO:0000313" key="1">
    <source>
        <dbReference type="EMBL" id="AHI51278.1"/>
    </source>
</evidence>
<dbReference type="AlphaFoldDB" id="A0A023JET7"/>
<proteinExistence type="predicted"/>
<accession>A0A023JET7</accession>
<organism evidence="1">
    <name type="scientific">Cylindrotheca closterium</name>
    <dbReference type="NCBI Taxonomy" id="2856"/>
    <lineage>
        <taxon>Eukaryota</taxon>
        <taxon>Sar</taxon>
        <taxon>Stramenopiles</taxon>
        <taxon>Ochrophyta</taxon>
        <taxon>Bacillariophyta</taxon>
        <taxon>Bacillariophyceae</taxon>
        <taxon>Bacillariophycidae</taxon>
        <taxon>Bacillariales</taxon>
        <taxon>Bacillariaceae</taxon>
        <taxon>Cylindrotheca</taxon>
    </lineage>
</organism>